<gene>
    <name evidence="2" type="ORF">RDB_LOCUS66973</name>
</gene>
<proteinExistence type="predicted"/>
<feature type="region of interest" description="Disordered" evidence="1">
    <location>
        <begin position="399"/>
        <end position="532"/>
    </location>
</feature>
<feature type="compositionally biased region" description="Polar residues" evidence="1">
    <location>
        <begin position="421"/>
        <end position="430"/>
    </location>
</feature>
<feature type="region of interest" description="Disordered" evidence="1">
    <location>
        <begin position="287"/>
        <end position="366"/>
    </location>
</feature>
<comment type="caution">
    <text evidence="2">The sequence shown here is derived from an EMBL/GenBank/DDBJ whole genome shotgun (WGS) entry which is preliminary data.</text>
</comment>
<feature type="compositionally biased region" description="Polar residues" evidence="1">
    <location>
        <begin position="399"/>
        <end position="412"/>
    </location>
</feature>
<name>A0A8H3HXX1_9AGAM</name>
<evidence type="ECO:0000256" key="1">
    <source>
        <dbReference type="SAM" id="MobiDB-lite"/>
    </source>
</evidence>
<dbReference type="Proteomes" id="UP000663827">
    <property type="component" value="Unassembled WGS sequence"/>
</dbReference>
<accession>A0A8H3HXX1</accession>
<feature type="compositionally biased region" description="Basic and acidic residues" evidence="1">
    <location>
        <begin position="1"/>
        <end position="10"/>
    </location>
</feature>
<dbReference type="AlphaFoldDB" id="A0A8H3HXX1"/>
<feature type="region of interest" description="Disordered" evidence="1">
    <location>
        <begin position="199"/>
        <end position="247"/>
    </location>
</feature>
<feature type="compositionally biased region" description="Polar residues" evidence="1">
    <location>
        <begin position="446"/>
        <end position="464"/>
    </location>
</feature>
<feature type="compositionally biased region" description="Basic and acidic residues" evidence="1">
    <location>
        <begin position="133"/>
        <end position="144"/>
    </location>
</feature>
<feature type="compositionally biased region" description="Low complexity" evidence="1">
    <location>
        <begin position="326"/>
        <end position="358"/>
    </location>
</feature>
<evidence type="ECO:0000313" key="2">
    <source>
        <dbReference type="EMBL" id="CAE7133899.1"/>
    </source>
</evidence>
<evidence type="ECO:0000313" key="3">
    <source>
        <dbReference type="Proteomes" id="UP000663827"/>
    </source>
</evidence>
<sequence>MDRQRSETPLERPYYQPTNRYVEEPESYAAYEQEQETQYVSSEPTTVIVKPKKKSKIKQFFSRLKRKKKIKPERNVVVLDTPERPLPPTPHTGSDLYPPPSSRYQAPASNISSQRYELQDPGFVPHRMSTTTSRDESLRAREAAARPSTREGSVFGPPPSAPVVYPAENGLFGPAPIRPVATGSVVSAHEQRWTDQRWTEHSGDLYRESPTPMLVDERSGNKVPRDVSYASTTSAVPPKKKKRSLGSMFKRIFTRKKKKRVSAEHVTTIVEPEPVVHEEQYAEEVVYEDPVTTAAPTRTSRSSHASSAHRPAVVVRPGSRTHSAQSVSPPRVVVPVKPPSSRTSSAPPVVSPRSSHSHPSAHEPIPEVVIPVSPRDSLSLRRGNGSSIVQPRRYNTSSSIAAPRRYNTSTSVPGLARHGTNESTRLGRQATTSTTSRRTVPITTAPIVSQVTSSTNSPSPSIRTGDSKSWGEVHVPPEPVRPPVTSRPGLGLGARPVPTTSRPAPRAPRRTYAAPPPRKPYVHVPRTIPPPPRYPSLPTRILPATSGSDAQVQMIVTALRDLAAEERHRTAVTEQRLAEERAWNEEERQRDAELRALIAQLVNRNGTRATVDEFGVREGRETITPTAAARGLGVGGSGEDDMLLALVLAASRL</sequence>
<feature type="compositionally biased region" description="Basic and acidic residues" evidence="1">
    <location>
        <begin position="215"/>
        <end position="225"/>
    </location>
</feature>
<reference evidence="2" key="1">
    <citation type="submission" date="2021-01" db="EMBL/GenBank/DDBJ databases">
        <authorList>
            <person name="Kaushik A."/>
        </authorList>
    </citation>
    <scope>NUCLEOTIDE SEQUENCE</scope>
    <source>
        <strain evidence="2">AG5</strain>
    </source>
</reference>
<protein>
    <submittedName>
        <fullName evidence="2">Uncharacterized protein</fullName>
    </submittedName>
</protein>
<feature type="region of interest" description="Disordered" evidence="1">
    <location>
        <begin position="1"/>
        <end position="22"/>
    </location>
</feature>
<feature type="compositionally biased region" description="Low complexity" evidence="1">
    <location>
        <begin position="494"/>
        <end position="504"/>
    </location>
</feature>
<feature type="region of interest" description="Disordered" evidence="1">
    <location>
        <begin position="71"/>
        <end position="161"/>
    </location>
</feature>
<dbReference type="EMBL" id="CAJNJQ010001341">
    <property type="protein sequence ID" value="CAE7133899.1"/>
    <property type="molecule type" value="Genomic_DNA"/>
</dbReference>
<feature type="compositionally biased region" description="Polar residues" evidence="1">
    <location>
        <begin position="102"/>
        <end position="116"/>
    </location>
</feature>
<feature type="compositionally biased region" description="Low complexity" evidence="1">
    <location>
        <begin position="290"/>
        <end position="316"/>
    </location>
</feature>
<organism evidence="2 3">
    <name type="scientific">Rhizoctonia solani</name>
    <dbReference type="NCBI Taxonomy" id="456999"/>
    <lineage>
        <taxon>Eukaryota</taxon>
        <taxon>Fungi</taxon>
        <taxon>Dikarya</taxon>
        <taxon>Basidiomycota</taxon>
        <taxon>Agaricomycotina</taxon>
        <taxon>Agaricomycetes</taxon>
        <taxon>Cantharellales</taxon>
        <taxon>Ceratobasidiaceae</taxon>
        <taxon>Rhizoctonia</taxon>
    </lineage>
</organism>